<dbReference type="Proteomes" id="UP000631535">
    <property type="component" value="Unassembled WGS sequence"/>
</dbReference>
<comment type="caution">
    <text evidence="2">The sequence shown here is derived from an EMBL/GenBank/DDBJ whole genome shotgun (WGS) entry which is preliminary data.</text>
</comment>
<dbReference type="InterPro" id="IPR045596">
    <property type="entry name" value="DUF6459"/>
</dbReference>
<feature type="region of interest" description="Disordered" evidence="1">
    <location>
        <begin position="1"/>
        <end position="125"/>
    </location>
</feature>
<organism evidence="2 3">
    <name type="scientific">Streptomyces daqingensis</name>
    <dbReference type="NCBI Taxonomy" id="1472640"/>
    <lineage>
        <taxon>Bacteria</taxon>
        <taxon>Bacillati</taxon>
        <taxon>Actinomycetota</taxon>
        <taxon>Actinomycetes</taxon>
        <taxon>Kitasatosporales</taxon>
        <taxon>Streptomycetaceae</taxon>
        <taxon>Streptomyces</taxon>
    </lineage>
</organism>
<feature type="compositionally biased region" description="Low complexity" evidence="1">
    <location>
        <begin position="46"/>
        <end position="88"/>
    </location>
</feature>
<feature type="compositionally biased region" description="Basic and acidic residues" evidence="1">
    <location>
        <begin position="173"/>
        <end position="188"/>
    </location>
</feature>
<reference evidence="3" key="1">
    <citation type="journal article" date="2019" name="Int. J. Syst. Evol. Microbiol.">
        <title>The Global Catalogue of Microorganisms (GCM) 10K type strain sequencing project: providing services to taxonomists for standard genome sequencing and annotation.</title>
        <authorList>
            <consortium name="The Broad Institute Genomics Platform"/>
            <consortium name="The Broad Institute Genome Sequencing Center for Infectious Disease"/>
            <person name="Wu L."/>
            <person name="Ma J."/>
        </authorList>
    </citation>
    <scope>NUCLEOTIDE SEQUENCE [LARGE SCALE GENOMIC DNA]</scope>
    <source>
        <strain evidence="3">CGMCC 4.7178</strain>
    </source>
</reference>
<dbReference type="EMBL" id="BMMP01000025">
    <property type="protein sequence ID" value="GGO57628.1"/>
    <property type="molecule type" value="Genomic_DNA"/>
</dbReference>
<feature type="region of interest" description="Disordered" evidence="1">
    <location>
        <begin position="169"/>
        <end position="188"/>
    </location>
</feature>
<evidence type="ECO:0000313" key="2">
    <source>
        <dbReference type="EMBL" id="GGO57628.1"/>
    </source>
</evidence>
<feature type="compositionally biased region" description="Low complexity" evidence="1">
    <location>
        <begin position="102"/>
        <end position="119"/>
    </location>
</feature>
<protein>
    <submittedName>
        <fullName evidence="2">Uncharacterized protein</fullName>
    </submittedName>
</protein>
<proteinExistence type="predicted"/>
<name>A0ABQ2MUD5_9ACTN</name>
<accession>A0ABQ2MUD5</accession>
<evidence type="ECO:0000256" key="1">
    <source>
        <dbReference type="SAM" id="MobiDB-lite"/>
    </source>
</evidence>
<keyword evidence="3" id="KW-1185">Reference proteome</keyword>
<dbReference type="Pfam" id="PF20060">
    <property type="entry name" value="DUF6459"/>
    <property type="match status" value="1"/>
</dbReference>
<evidence type="ECO:0000313" key="3">
    <source>
        <dbReference type="Proteomes" id="UP000631535"/>
    </source>
</evidence>
<gene>
    <name evidence="2" type="ORF">GCM10012287_53950</name>
</gene>
<sequence length="239" mass="25253">MHAAPIPSAQFDDALVRAPRTAAASGPNLPQPVSDAAPRTPGNTRGAAAEGAPGPAAPPHGHAGTNAAAQVRGPKPYGPRPSSRSGPPGRRDSRRPGTHVTSRPGAAPGRPSASALRAAAARERERQPPYWFASRLLLVLSGQRPVHTLLQHTRGPAYEELTSLASHAPLRPRGADRTSPEVLDARGSRPRDGVIEAFARIVTGDRQRAIAFRLELCADHRWRCSAVELDGQSTGRSRP</sequence>